<dbReference type="EnsemblMetazoa" id="ASIC010376-RA">
    <property type="protein sequence ID" value="ASIC010376-PA"/>
    <property type="gene ID" value="ASIC010376"/>
</dbReference>
<evidence type="ECO:0000313" key="3">
    <source>
        <dbReference type="Proteomes" id="UP000030765"/>
    </source>
</evidence>
<name>A0A084VXE7_ANOSI</name>
<dbReference type="AlphaFoldDB" id="A0A084VXE7"/>
<organism evidence="1">
    <name type="scientific">Anopheles sinensis</name>
    <name type="common">Mosquito</name>
    <dbReference type="NCBI Taxonomy" id="74873"/>
    <lineage>
        <taxon>Eukaryota</taxon>
        <taxon>Metazoa</taxon>
        <taxon>Ecdysozoa</taxon>
        <taxon>Arthropoda</taxon>
        <taxon>Hexapoda</taxon>
        <taxon>Insecta</taxon>
        <taxon>Pterygota</taxon>
        <taxon>Neoptera</taxon>
        <taxon>Endopterygota</taxon>
        <taxon>Diptera</taxon>
        <taxon>Nematocera</taxon>
        <taxon>Culicoidea</taxon>
        <taxon>Culicidae</taxon>
        <taxon>Anophelinae</taxon>
        <taxon>Anopheles</taxon>
    </lineage>
</organism>
<evidence type="ECO:0000313" key="2">
    <source>
        <dbReference type="EnsemblMetazoa" id="ASIC010376-PA"/>
    </source>
</evidence>
<sequence length="283" mass="32060">MKQELAAVGKFADEGRDAYAIERKDTVMAILRMQQPEHRWETFTVDHVDCGPGSREGDNYMSIIKRVVAHCNGKTRDGRTHVFTISLIFKRQITNPNRRKLFRCDAAFENEITAYTSIIPILRRISPYKLPYPECFTAGSDDHGDRIVLEDLTTKGYAMVDRRIGLSFAQCCAVIKELAKLHALSLILKHLHPAQYGDVCAKVREIVFCAEAADFYTHSLETSLRGALDSLRYSNQAGDLDLEGPIKANRGSDRSAVPHHVAHRVRRRGRIVARHLPRRHLGQ</sequence>
<dbReference type="EMBL" id="KE525209">
    <property type="protein sequence ID" value="KFB42641.1"/>
    <property type="molecule type" value="Genomic_DNA"/>
</dbReference>
<evidence type="ECO:0000313" key="1">
    <source>
        <dbReference type="EMBL" id="KFB42641.1"/>
    </source>
</evidence>
<dbReference type="EMBL" id="ATLV01018028">
    <property type="status" value="NOT_ANNOTATED_CDS"/>
    <property type="molecule type" value="Genomic_DNA"/>
</dbReference>
<dbReference type="Pfam" id="PF02958">
    <property type="entry name" value="EcKL"/>
    <property type="match status" value="1"/>
</dbReference>
<reference evidence="1 3" key="1">
    <citation type="journal article" date="2014" name="BMC Genomics">
        <title>Genome sequence of Anopheles sinensis provides insight into genetics basis of mosquito competence for malaria parasites.</title>
        <authorList>
            <person name="Zhou D."/>
            <person name="Zhang D."/>
            <person name="Ding G."/>
            <person name="Shi L."/>
            <person name="Hou Q."/>
            <person name="Ye Y."/>
            <person name="Xu Y."/>
            <person name="Zhou H."/>
            <person name="Xiong C."/>
            <person name="Li S."/>
            <person name="Yu J."/>
            <person name="Hong S."/>
            <person name="Yu X."/>
            <person name="Zou P."/>
            <person name="Chen C."/>
            <person name="Chang X."/>
            <person name="Wang W."/>
            <person name="Lv Y."/>
            <person name="Sun Y."/>
            <person name="Ma L."/>
            <person name="Shen B."/>
            <person name="Zhu C."/>
        </authorList>
    </citation>
    <scope>NUCLEOTIDE SEQUENCE [LARGE SCALE GENOMIC DNA]</scope>
</reference>
<dbReference type="PANTHER" id="PTHR11012:SF47">
    <property type="entry name" value="GH22833P"/>
    <property type="match status" value="1"/>
</dbReference>
<dbReference type="OrthoDB" id="190089at2759"/>
<dbReference type="VEuPathDB" id="VectorBase:ASIC010376"/>
<dbReference type="Proteomes" id="UP000030765">
    <property type="component" value="Unassembled WGS sequence"/>
</dbReference>
<protein>
    <submittedName>
        <fullName evidence="1">AGAP002181-PA-like protein</fullName>
    </submittedName>
</protein>
<dbReference type="EMBL" id="ATLV01018026">
    <property type="status" value="NOT_ANNOTATED_CDS"/>
    <property type="molecule type" value="Genomic_DNA"/>
</dbReference>
<proteinExistence type="predicted"/>
<keyword evidence="3" id="KW-1185">Reference proteome</keyword>
<reference evidence="2" key="2">
    <citation type="submission" date="2020-05" db="UniProtKB">
        <authorList>
            <consortium name="EnsemblMetazoa"/>
        </authorList>
    </citation>
    <scope>IDENTIFICATION</scope>
</reference>
<dbReference type="EMBL" id="ATLV01018027">
    <property type="status" value="NOT_ANNOTATED_CDS"/>
    <property type="molecule type" value="Genomic_DNA"/>
</dbReference>
<gene>
    <name evidence="1" type="ORF">ZHAS_00010376</name>
</gene>
<dbReference type="InterPro" id="IPR004119">
    <property type="entry name" value="EcKL"/>
</dbReference>
<dbReference type="PANTHER" id="PTHR11012">
    <property type="entry name" value="PROTEIN KINASE-LIKE DOMAIN-CONTAINING"/>
    <property type="match status" value="1"/>
</dbReference>
<dbReference type="STRING" id="74873.A0A084VXE7"/>
<accession>A0A084VXE7</accession>